<dbReference type="Proteomes" id="UP000283095">
    <property type="component" value="Chromosome"/>
</dbReference>
<sequence>MYISNADVRLVTVKEDGSVEILFKNQTFMDVPKERVEIKIKKD</sequence>
<proteinExistence type="predicted"/>
<dbReference type="AlphaFoldDB" id="A0A3Q9RPX5"/>
<evidence type="ECO:0000313" key="2">
    <source>
        <dbReference type="Proteomes" id="UP000283095"/>
    </source>
</evidence>
<reference evidence="1 2" key="1">
    <citation type="submission" date="2018-01" db="EMBL/GenBank/DDBJ databases">
        <title>Bacillus asahii Genome sequencing and assembly.</title>
        <authorList>
            <person name="Jiang H."/>
            <person name="Feng Y."/>
            <person name="Zhao F."/>
            <person name="Lin X."/>
        </authorList>
    </citation>
    <scope>NUCLEOTIDE SEQUENCE [LARGE SCALE GENOMIC DNA]</scope>
    <source>
        <strain evidence="1 2">OM18</strain>
    </source>
</reference>
<accession>A0A3Q9RPX5</accession>
<gene>
    <name evidence="1" type="ORF">BAOM_3033</name>
</gene>
<organism evidence="1 2">
    <name type="scientific">Peribacillus asahii</name>
    <dbReference type="NCBI Taxonomy" id="228899"/>
    <lineage>
        <taxon>Bacteria</taxon>
        <taxon>Bacillati</taxon>
        <taxon>Bacillota</taxon>
        <taxon>Bacilli</taxon>
        <taxon>Bacillales</taxon>
        <taxon>Bacillaceae</taxon>
        <taxon>Peribacillus</taxon>
    </lineage>
</organism>
<evidence type="ECO:0000313" key="1">
    <source>
        <dbReference type="EMBL" id="AZV43642.1"/>
    </source>
</evidence>
<dbReference type="EMBL" id="CP026095">
    <property type="protein sequence ID" value="AZV43642.1"/>
    <property type="molecule type" value="Genomic_DNA"/>
</dbReference>
<protein>
    <submittedName>
        <fullName evidence="1">Uncharacterized protein</fullName>
    </submittedName>
</protein>
<dbReference type="KEGG" id="pasa:BAOM_3033"/>
<name>A0A3Q9RPX5_9BACI</name>
<dbReference type="RefSeq" id="WP_257467336.1">
    <property type="nucleotide sequence ID" value="NZ_CP026095.1"/>
</dbReference>